<gene>
    <name evidence="2" type="ORF">QWZ15_10235</name>
</gene>
<name>A0ABT8C5Z6_9BACT</name>
<evidence type="ECO:0008006" key="4">
    <source>
        <dbReference type="Google" id="ProtNLM"/>
    </source>
</evidence>
<keyword evidence="3" id="KW-1185">Reference proteome</keyword>
<evidence type="ECO:0000313" key="2">
    <source>
        <dbReference type="EMBL" id="MDN3688209.1"/>
    </source>
</evidence>
<feature type="transmembrane region" description="Helical" evidence="1">
    <location>
        <begin position="41"/>
        <end position="59"/>
    </location>
</feature>
<keyword evidence="1" id="KW-0812">Transmembrane</keyword>
<dbReference type="RefSeq" id="WP_163387108.1">
    <property type="nucleotide sequence ID" value="NZ_JAUFQS010000008.1"/>
</dbReference>
<dbReference type="EMBL" id="JAUFQS010000008">
    <property type="protein sequence ID" value="MDN3688209.1"/>
    <property type="molecule type" value="Genomic_DNA"/>
</dbReference>
<comment type="caution">
    <text evidence="2">The sequence shown here is derived from an EMBL/GenBank/DDBJ whole genome shotgun (WGS) entry which is preliminary data.</text>
</comment>
<accession>A0ABT8C5Z6</accession>
<keyword evidence="1" id="KW-0472">Membrane</keyword>
<proteinExistence type="predicted"/>
<protein>
    <recommendedName>
        <fullName evidence="4">YcxB-like protein</fullName>
    </recommendedName>
</protein>
<evidence type="ECO:0000313" key="3">
    <source>
        <dbReference type="Proteomes" id="UP001236663"/>
    </source>
</evidence>
<keyword evidence="1" id="KW-1133">Transmembrane helix</keyword>
<evidence type="ECO:0000256" key="1">
    <source>
        <dbReference type="SAM" id="Phobius"/>
    </source>
</evidence>
<organism evidence="2 3">
    <name type="scientific">Cyclobacterium jeungdonense</name>
    <dbReference type="NCBI Taxonomy" id="708087"/>
    <lineage>
        <taxon>Bacteria</taxon>
        <taxon>Pseudomonadati</taxon>
        <taxon>Bacteroidota</taxon>
        <taxon>Cytophagia</taxon>
        <taxon>Cytophagales</taxon>
        <taxon>Cyclobacteriaceae</taxon>
        <taxon>Cyclobacterium</taxon>
    </lineage>
</organism>
<dbReference type="Proteomes" id="UP001236663">
    <property type="component" value="Unassembled WGS sequence"/>
</dbReference>
<sequence>MVTCKPKRNTYLSLSLIVLALIAGLAYLLNDFYRSREFPLLFYLAGTSIITVVILLLLVKMMASYKFLAAGKDRISLWMPLKGWRKTYSLEEILAWQEEEVKANQRVFRQLILVFSDKYSFTISNHEHHGYDDLKKYLARKVAKKRVKN</sequence>
<feature type="transmembrane region" description="Helical" evidence="1">
    <location>
        <begin position="12"/>
        <end position="29"/>
    </location>
</feature>
<reference evidence="3" key="1">
    <citation type="journal article" date="2019" name="Int. J. Syst. Evol. Microbiol.">
        <title>The Global Catalogue of Microorganisms (GCM) 10K type strain sequencing project: providing services to taxonomists for standard genome sequencing and annotation.</title>
        <authorList>
            <consortium name="The Broad Institute Genomics Platform"/>
            <consortium name="The Broad Institute Genome Sequencing Center for Infectious Disease"/>
            <person name="Wu L."/>
            <person name="Ma J."/>
        </authorList>
    </citation>
    <scope>NUCLEOTIDE SEQUENCE [LARGE SCALE GENOMIC DNA]</scope>
    <source>
        <strain evidence="3">CECT 7706</strain>
    </source>
</reference>